<sequence>ISNLYIYDTVLLLANAFHKKLEDRKWHSMASLSCIRKNSKPWQGGRSMLETIKK</sequence>
<proteinExistence type="predicted"/>
<reference evidence="2" key="1">
    <citation type="submission" date="2019-04" db="EMBL/GenBank/DDBJ databases">
        <authorList>
            <person name="Alioto T."/>
            <person name="Alioto T."/>
        </authorList>
    </citation>
    <scope>NUCLEOTIDE SEQUENCE [LARGE SCALE GENOMIC DNA]</scope>
</reference>
<comment type="caution">
    <text evidence="2">The sequence shown here is derived from an EMBL/GenBank/DDBJ whole genome shotgun (WGS) entry which is preliminary data.</text>
</comment>
<feature type="non-terminal residue" evidence="2">
    <location>
        <position position="54"/>
    </location>
</feature>
<evidence type="ECO:0000259" key="1">
    <source>
        <dbReference type="Pfam" id="PF01094"/>
    </source>
</evidence>
<feature type="non-terminal residue" evidence="2">
    <location>
        <position position="1"/>
    </location>
</feature>
<organism evidence="2 3">
    <name type="scientific">Marmota monax</name>
    <name type="common">Woodchuck</name>
    <dbReference type="NCBI Taxonomy" id="9995"/>
    <lineage>
        <taxon>Eukaryota</taxon>
        <taxon>Metazoa</taxon>
        <taxon>Chordata</taxon>
        <taxon>Craniata</taxon>
        <taxon>Vertebrata</taxon>
        <taxon>Euteleostomi</taxon>
        <taxon>Mammalia</taxon>
        <taxon>Eutheria</taxon>
        <taxon>Euarchontoglires</taxon>
        <taxon>Glires</taxon>
        <taxon>Rodentia</taxon>
        <taxon>Sciuromorpha</taxon>
        <taxon>Sciuridae</taxon>
        <taxon>Xerinae</taxon>
        <taxon>Marmotini</taxon>
        <taxon>Marmota</taxon>
    </lineage>
</organism>
<accession>A0A5E4D269</accession>
<dbReference type="AlphaFoldDB" id="A0A5E4D269"/>
<dbReference type="EMBL" id="CABDUW010002834">
    <property type="protein sequence ID" value="VTJ88168.1"/>
    <property type="molecule type" value="Genomic_DNA"/>
</dbReference>
<evidence type="ECO:0000313" key="3">
    <source>
        <dbReference type="Proteomes" id="UP000335636"/>
    </source>
</evidence>
<dbReference type="Gene3D" id="3.40.50.2300">
    <property type="match status" value="1"/>
</dbReference>
<dbReference type="InterPro" id="IPR001828">
    <property type="entry name" value="ANF_lig-bd_rcpt"/>
</dbReference>
<dbReference type="Proteomes" id="UP000335636">
    <property type="component" value="Unassembled WGS sequence"/>
</dbReference>
<evidence type="ECO:0000313" key="2">
    <source>
        <dbReference type="EMBL" id="VTJ88168.1"/>
    </source>
</evidence>
<gene>
    <name evidence="2" type="ORF">MONAX_5E014510</name>
</gene>
<keyword evidence="3" id="KW-1185">Reference proteome</keyword>
<protein>
    <recommendedName>
        <fullName evidence="1">Receptor ligand binding region domain-containing protein</fullName>
    </recommendedName>
</protein>
<dbReference type="Pfam" id="PF01094">
    <property type="entry name" value="ANF_receptor"/>
    <property type="match status" value="1"/>
</dbReference>
<feature type="domain" description="Receptor ligand binding region" evidence="1">
    <location>
        <begin position="4"/>
        <end position="54"/>
    </location>
</feature>
<name>A0A5E4D269_MARMO</name>